<evidence type="ECO:0000256" key="14">
    <source>
        <dbReference type="RuleBase" id="RU004135"/>
    </source>
</evidence>
<evidence type="ECO:0000256" key="5">
    <source>
        <dbReference type="ARBA" id="ARBA00023306"/>
    </source>
</evidence>
<feature type="binding site" evidence="13">
    <location>
        <begin position="414"/>
        <end position="417"/>
    </location>
    <ligand>
        <name>meso-2,6-diaminopimelate</name>
        <dbReference type="ChEBI" id="CHEBI:57791"/>
    </ligand>
</feature>
<keyword evidence="13" id="KW-0547">Nucleotide-binding</keyword>
<dbReference type="Pfam" id="PF02875">
    <property type="entry name" value="Mur_ligase_C"/>
    <property type="match status" value="1"/>
</dbReference>
<keyword evidence="13" id="KW-0963">Cytoplasm</keyword>
<keyword evidence="2 13" id="KW-0132">Cell division</keyword>
<comment type="caution">
    <text evidence="13">Lacks conserved residue(s) required for the propagation of feature annotation.</text>
</comment>
<dbReference type="EMBL" id="LR890047">
    <property type="protein sequence ID" value="CAD6508529.1"/>
    <property type="molecule type" value="Genomic_DNA"/>
</dbReference>
<dbReference type="RefSeq" id="WP_216782602.1">
    <property type="nucleotide sequence ID" value="NZ_LR890047.1"/>
</dbReference>
<dbReference type="PANTHER" id="PTHR23135">
    <property type="entry name" value="MUR LIGASE FAMILY MEMBER"/>
    <property type="match status" value="1"/>
</dbReference>
<dbReference type="NCBIfam" id="NF001126">
    <property type="entry name" value="PRK00139.1-4"/>
    <property type="match status" value="1"/>
</dbReference>
<protein>
    <recommendedName>
        <fullName evidence="9 13">UDP-N-acetylmuramoyl-L-alanyl-D-glutamate--2,6-diaminopimelate ligase</fullName>
        <ecNumber evidence="8 13">6.3.2.13</ecNumber>
    </recommendedName>
    <alternativeName>
        <fullName evidence="10 13">Meso-A2pm-adding enzyme</fullName>
    </alternativeName>
    <alternativeName>
        <fullName evidence="11 13">Meso-diaminopimelate-adding enzyme</fullName>
    </alternativeName>
    <alternativeName>
        <fullName evidence="12 13">UDP-MurNAc-L-Ala-D-Glu:meso-diaminopimelate ligase</fullName>
    </alternativeName>
    <alternativeName>
        <fullName evidence="13">UDP-MurNAc-tripeptide synthetase</fullName>
    </alternativeName>
    <alternativeName>
        <fullName evidence="13">UDP-N-acetylmuramyl-tripeptide synthetase</fullName>
    </alternativeName>
</protein>
<feature type="domain" description="Mur ligase N-terminal catalytic" evidence="15">
    <location>
        <begin position="25"/>
        <end position="80"/>
    </location>
</feature>
<feature type="binding site" evidence="13">
    <location>
        <position position="193"/>
    </location>
    <ligand>
        <name>UDP-N-acetyl-alpha-D-muramoyl-L-alanyl-D-glutamate</name>
        <dbReference type="ChEBI" id="CHEBI:83900"/>
    </ligand>
</feature>
<dbReference type="KEGG" id="ptf:PROFFT_A_01700"/>
<sequence>MLNRNLRALLAPWGVDVPDLFLREMTSDSRLVSAGDLFMAVVGHTIDARFYIPQAIHQGVAAVIAESYEKLGVQTIIQRDGIPIVYLHEIKKHLSRIAGIFYNHPAAHLYLIAVTGTNGKTTVTQLIAQWGVLLGETSAVMGTIGNGVLGKVIPSANTTCSAVDVQFLLNSFLSKGATLTAMEVSSHALAQNRVAALPFAASVFTNLSRDHLDYHGNMHQYAQIKWLLFSTHDSGEMIINADDKLGYDWLSKLPNAIAVTMKKHLQKNFSRRLVSLTAVEHQEGFANIFFNSSWGKGVLKSRLIGSFNVSNLLLAVATMLALGYPLNELCKTSIQLRPIFGRMESFNAPGKPTVFVDYAHTPDALHEALQAARLQCKGQLWCIFGCGGNRDQGKRSIMGSVAEQYADRVVITDDNPRKENPKGIMDDILNGIVDTKHVQKISDRSEAVTYAIKQAKQADVILIAGKGHENYQLIGNSELYCSDRDTVSLLLRGAECSLFP</sequence>
<dbReference type="GO" id="GO:0071555">
    <property type="term" value="P:cell wall organization"/>
    <property type="evidence" value="ECO:0007669"/>
    <property type="project" value="UniProtKB-KW"/>
</dbReference>
<feature type="binding site" evidence="13">
    <location>
        <position position="157"/>
    </location>
    <ligand>
        <name>UDP-N-acetyl-alpha-D-muramoyl-L-alanyl-D-glutamate</name>
        <dbReference type="ChEBI" id="CHEBI:83900"/>
    </ligand>
</feature>
<dbReference type="PANTHER" id="PTHR23135:SF4">
    <property type="entry name" value="UDP-N-ACETYLMURAMOYL-L-ALANYL-D-GLUTAMATE--2,6-DIAMINOPIMELATE LIGASE MURE HOMOLOG, CHLOROPLASTIC"/>
    <property type="match status" value="1"/>
</dbReference>
<comment type="similarity">
    <text evidence="1 13">Belongs to the MurCDEF family. MurE subfamily.</text>
</comment>
<evidence type="ECO:0000259" key="16">
    <source>
        <dbReference type="Pfam" id="PF02875"/>
    </source>
</evidence>
<feature type="binding site" evidence="13">
    <location>
        <position position="185"/>
    </location>
    <ligand>
        <name>UDP-N-acetyl-alpha-D-muramoyl-L-alanyl-D-glutamate</name>
        <dbReference type="ChEBI" id="CHEBI:83900"/>
    </ligand>
</feature>
<evidence type="ECO:0000259" key="15">
    <source>
        <dbReference type="Pfam" id="PF01225"/>
    </source>
</evidence>
<keyword evidence="6 13" id="KW-0961">Cell wall biogenesis/degradation</keyword>
<evidence type="ECO:0000256" key="12">
    <source>
        <dbReference type="ARBA" id="ARBA00081560"/>
    </source>
</evidence>
<keyword evidence="13" id="KW-0460">Magnesium</keyword>
<evidence type="ECO:0000256" key="2">
    <source>
        <dbReference type="ARBA" id="ARBA00022618"/>
    </source>
</evidence>
<keyword evidence="13 18" id="KW-0436">Ligase</keyword>
<evidence type="ECO:0000256" key="4">
    <source>
        <dbReference type="ARBA" id="ARBA00022984"/>
    </source>
</evidence>
<evidence type="ECO:0000313" key="18">
    <source>
        <dbReference type="EMBL" id="CAD6508529.1"/>
    </source>
</evidence>
<dbReference type="UniPathway" id="UPA00219"/>
<evidence type="ECO:0000256" key="8">
    <source>
        <dbReference type="ARBA" id="ARBA00066633"/>
    </source>
</evidence>
<evidence type="ECO:0000256" key="1">
    <source>
        <dbReference type="ARBA" id="ARBA00005898"/>
    </source>
</evidence>
<feature type="binding site" evidence="13">
    <location>
        <position position="29"/>
    </location>
    <ligand>
        <name>UDP-N-acetyl-alpha-D-muramoyl-L-alanyl-D-glutamate</name>
        <dbReference type="ChEBI" id="CHEBI:83900"/>
    </ligand>
</feature>
<keyword evidence="13" id="KW-0067">ATP-binding</keyword>
<comment type="pathway">
    <text evidence="13 14">Cell wall biogenesis; peptidoglycan biosynthesis.</text>
</comment>
<dbReference type="NCBIfam" id="NF001123">
    <property type="entry name" value="PRK00139.1-1"/>
    <property type="match status" value="1"/>
</dbReference>
<proteinExistence type="inferred from homology"/>
<evidence type="ECO:0000259" key="17">
    <source>
        <dbReference type="Pfam" id="PF08245"/>
    </source>
</evidence>
<feature type="binding site" evidence="13">
    <location>
        <begin position="158"/>
        <end position="159"/>
    </location>
    <ligand>
        <name>UDP-N-acetyl-alpha-D-muramoyl-L-alanyl-D-glutamate</name>
        <dbReference type="ChEBI" id="CHEBI:83900"/>
    </ligand>
</feature>
<dbReference type="Pfam" id="PF01225">
    <property type="entry name" value="Mur_ligase"/>
    <property type="match status" value="1"/>
</dbReference>
<feature type="domain" description="Mur ligase C-terminal" evidence="16">
    <location>
        <begin position="341"/>
        <end position="467"/>
    </location>
</feature>
<dbReference type="GO" id="GO:0005737">
    <property type="term" value="C:cytoplasm"/>
    <property type="evidence" value="ECO:0007669"/>
    <property type="project" value="UniProtKB-SubCell"/>
</dbReference>
<evidence type="ECO:0000256" key="9">
    <source>
        <dbReference type="ARBA" id="ARBA00072883"/>
    </source>
</evidence>
<dbReference type="HAMAP" id="MF_00208">
    <property type="entry name" value="MurE"/>
    <property type="match status" value="1"/>
</dbReference>
<dbReference type="GO" id="GO:0008360">
    <property type="term" value="P:regulation of cell shape"/>
    <property type="evidence" value="ECO:0007669"/>
    <property type="project" value="UniProtKB-KW"/>
</dbReference>
<dbReference type="Pfam" id="PF08245">
    <property type="entry name" value="Mur_ligase_M"/>
    <property type="match status" value="1"/>
</dbReference>
<evidence type="ECO:0000256" key="3">
    <source>
        <dbReference type="ARBA" id="ARBA00022960"/>
    </source>
</evidence>
<feature type="modified residue" description="N6-carboxylysine" evidence="13">
    <location>
        <position position="225"/>
    </location>
</feature>
<dbReference type="InterPro" id="IPR004101">
    <property type="entry name" value="Mur_ligase_C"/>
</dbReference>
<comment type="subcellular location">
    <subcellularLocation>
        <location evidence="13 14">Cytoplasm</location>
    </subcellularLocation>
</comment>
<evidence type="ECO:0000313" key="19">
    <source>
        <dbReference type="Proteomes" id="UP000683585"/>
    </source>
</evidence>
<comment type="PTM">
    <text evidence="13">Carboxylation is probably crucial for Mg(2+) binding and, consequently, for the gamma-phosphate positioning of ATP.</text>
</comment>
<dbReference type="InterPro" id="IPR013221">
    <property type="entry name" value="Mur_ligase_cen"/>
</dbReference>
<comment type="cofactor">
    <cofactor evidence="13">
        <name>Mg(2+)</name>
        <dbReference type="ChEBI" id="CHEBI:18420"/>
    </cofactor>
</comment>
<feature type="domain" description="Mur ligase central" evidence="17">
    <location>
        <begin position="114"/>
        <end position="318"/>
    </location>
</feature>
<gene>
    <name evidence="13 18" type="primary">murE</name>
    <name evidence="18" type="ORF">PROFFT_A_01700</name>
</gene>
<dbReference type="GO" id="GO:0000287">
    <property type="term" value="F:magnesium ion binding"/>
    <property type="evidence" value="ECO:0007669"/>
    <property type="project" value="UniProtKB-UniRule"/>
</dbReference>
<dbReference type="FunFam" id="3.90.190.20:FF:000006">
    <property type="entry name" value="UDP-N-acetylmuramoyl-L-alanyl-D-glutamate--2,6-diaminopimelate ligase"/>
    <property type="match status" value="1"/>
</dbReference>
<keyword evidence="5 13" id="KW-0131">Cell cycle</keyword>
<evidence type="ECO:0000256" key="6">
    <source>
        <dbReference type="ARBA" id="ARBA00023316"/>
    </source>
</evidence>
<dbReference type="AlphaFoldDB" id="A0A8E4EYI6"/>
<keyword evidence="19" id="KW-1185">Reference proteome</keyword>
<evidence type="ECO:0000256" key="10">
    <source>
        <dbReference type="ARBA" id="ARBA00075482"/>
    </source>
</evidence>
<keyword evidence="4 13" id="KW-0573">Peptidoglycan synthesis</keyword>
<dbReference type="Proteomes" id="UP000683585">
    <property type="component" value="Chromosome"/>
</dbReference>
<feature type="binding site" evidence="13">
    <location>
        <position position="469"/>
    </location>
    <ligand>
        <name>meso-2,6-diaminopimelate</name>
        <dbReference type="ChEBI" id="CHEBI:57791"/>
    </ligand>
</feature>
<dbReference type="InterPro" id="IPR005761">
    <property type="entry name" value="UDP-N-AcMur-Glu-dNH2Pim_ligase"/>
</dbReference>
<feature type="binding site" evidence="13">
    <location>
        <position position="390"/>
    </location>
    <ligand>
        <name>meso-2,6-diaminopimelate</name>
        <dbReference type="ChEBI" id="CHEBI:57791"/>
    </ligand>
</feature>
<dbReference type="InterPro" id="IPR000713">
    <property type="entry name" value="Mur_ligase_N"/>
</dbReference>
<feature type="short sequence motif" description="Meso-diaminopimelate recognition motif" evidence="13">
    <location>
        <begin position="414"/>
        <end position="417"/>
    </location>
</feature>
<feature type="binding site" evidence="13">
    <location>
        <position position="191"/>
    </location>
    <ligand>
        <name>UDP-N-acetyl-alpha-D-muramoyl-L-alanyl-D-glutamate</name>
        <dbReference type="ChEBI" id="CHEBI:83900"/>
    </ligand>
</feature>
<dbReference type="GO" id="GO:0005524">
    <property type="term" value="F:ATP binding"/>
    <property type="evidence" value="ECO:0007669"/>
    <property type="project" value="UniProtKB-UniRule"/>
</dbReference>
<dbReference type="GO" id="GO:0051301">
    <property type="term" value="P:cell division"/>
    <property type="evidence" value="ECO:0007669"/>
    <property type="project" value="UniProtKB-KW"/>
</dbReference>
<comment type="function">
    <text evidence="13">Catalyzes the addition of meso-diaminopimelic acid to the nucleotide precursor UDP-N-acetylmuramoyl-L-alanyl-D-glutamate (UMAG) in the biosynthesis of bacterial cell-wall peptidoglycan.</text>
</comment>
<evidence type="ECO:0000256" key="11">
    <source>
        <dbReference type="ARBA" id="ARBA00076158"/>
    </source>
</evidence>
<evidence type="ECO:0000256" key="13">
    <source>
        <dbReference type="HAMAP-Rule" id="MF_00208"/>
    </source>
</evidence>
<name>A0A8E4EYI6_9ENTR</name>
<dbReference type="EC" id="6.3.2.13" evidence="8 13"/>
<evidence type="ECO:0000256" key="7">
    <source>
        <dbReference type="ARBA" id="ARBA00050251"/>
    </source>
</evidence>
<dbReference type="NCBIfam" id="TIGR01085">
    <property type="entry name" value="murE"/>
    <property type="match status" value="1"/>
</dbReference>
<reference evidence="18" key="1">
    <citation type="submission" date="2020-10" db="EMBL/GenBank/DDBJ databases">
        <authorList>
            <person name="Szabo G."/>
        </authorList>
    </citation>
    <scope>NUCLEOTIDE SEQUENCE</scope>
    <source>
        <strain evidence="18">PROFFT</strain>
    </source>
</reference>
<dbReference type="GO" id="GO:0009252">
    <property type="term" value="P:peptidoglycan biosynthetic process"/>
    <property type="evidence" value="ECO:0007669"/>
    <property type="project" value="UniProtKB-UniRule"/>
</dbReference>
<feature type="binding site" evidence="13">
    <location>
        <position position="465"/>
    </location>
    <ligand>
        <name>meso-2,6-diaminopimelate</name>
        <dbReference type="ChEBI" id="CHEBI:57791"/>
    </ligand>
</feature>
<feature type="binding site" evidence="13">
    <location>
        <begin position="116"/>
        <end position="122"/>
    </location>
    <ligand>
        <name>ATP</name>
        <dbReference type="ChEBI" id="CHEBI:30616"/>
    </ligand>
</feature>
<dbReference type="GO" id="GO:0008765">
    <property type="term" value="F:UDP-N-acetylmuramoylalanyl-D-glutamate-2,6-diaminopimelate ligase activity"/>
    <property type="evidence" value="ECO:0007669"/>
    <property type="project" value="UniProtKB-UniRule"/>
</dbReference>
<comment type="catalytic activity">
    <reaction evidence="7 13">
        <text>UDP-N-acetyl-alpha-D-muramoyl-L-alanyl-D-glutamate + meso-2,6-diaminopimelate + ATP = UDP-N-acetyl-alpha-D-muramoyl-L-alanyl-gamma-D-glutamyl-meso-2,6-diaminopimelate + ADP + phosphate + H(+)</text>
        <dbReference type="Rhea" id="RHEA:23676"/>
        <dbReference type="ChEBI" id="CHEBI:15378"/>
        <dbReference type="ChEBI" id="CHEBI:30616"/>
        <dbReference type="ChEBI" id="CHEBI:43474"/>
        <dbReference type="ChEBI" id="CHEBI:57791"/>
        <dbReference type="ChEBI" id="CHEBI:83900"/>
        <dbReference type="ChEBI" id="CHEBI:83905"/>
        <dbReference type="ChEBI" id="CHEBI:456216"/>
        <dbReference type="EC" id="6.3.2.13"/>
    </reaction>
</comment>
<keyword evidence="3 13" id="KW-0133">Cell shape</keyword>
<accession>A0A8E4EYI6</accession>
<organism evidence="18 19">
    <name type="scientific">Candidatus Profftia tarda</name>
    <dbReference type="NCBI Taxonomy" id="1177216"/>
    <lineage>
        <taxon>Bacteria</taxon>
        <taxon>Pseudomonadati</taxon>
        <taxon>Pseudomonadota</taxon>
        <taxon>Gammaproteobacteria</taxon>
        <taxon>Enterobacterales</taxon>
        <taxon>Enterobacteriaceae</taxon>
        <taxon>Candidatus Profftia</taxon>
    </lineage>
</organism>